<evidence type="ECO:0000256" key="4">
    <source>
        <dbReference type="ARBA" id="ARBA00022692"/>
    </source>
</evidence>
<evidence type="ECO:0000256" key="1">
    <source>
        <dbReference type="ARBA" id="ARBA00001936"/>
    </source>
</evidence>
<keyword evidence="7" id="KW-0904">Protein phosphatase</keyword>
<keyword evidence="5" id="KW-0479">Metal-binding</keyword>
<feature type="domain" description="Serine/threonine specific protein phosphatases" evidence="15">
    <location>
        <begin position="230"/>
        <end position="235"/>
    </location>
</feature>
<dbReference type="GO" id="GO:0005634">
    <property type="term" value="C:nucleus"/>
    <property type="evidence" value="ECO:0007669"/>
    <property type="project" value="TreeGrafter"/>
</dbReference>
<proteinExistence type="evidence at transcript level"/>
<evidence type="ECO:0000256" key="8">
    <source>
        <dbReference type="ARBA" id="ARBA00022989"/>
    </source>
</evidence>
<keyword evidence="9 14" id="KW-0472">Membrane</keyword>
<organism evidence="16">
    <name type="scientific">Ascaris suum</name>
    <name type="common">Pig roundworm</name>
    <name type="synonym">Ascaris lumbricoides</name>
    <dbReference type="NCBI Taxonomy" id="6253"/>
    <lineage>
        <taxon>Eukaryota</taxon>
        <taxon>Metazoa</taxon>
        <taxon>Ecdysozoa</taxon>
        <taxon>Nematoda</taxon>
        <taxon>Chromadorea</taxon>
        <taxon>Rhabditida</taxon>
        <taxon>Spirurina</taxon>
        <taxon>Ascaridomorpha</taxon>
        <taxon>Ascaridoidea</taxon>
        <taxon>Ascarididae</taxon>
        <taxon>Ascaris</taxon>
    </lineage>
</organism>
<keyword evidence="3" id="KW-0813">Transport</keyword>
<dbReference type="PANTHER" id="PTHR11668:SF300">
    <property type="entry name" value="SERINE_THREONINE-PROTEIN PHOSPHATASE"/>
    <property type="match status" value="1"/>
</dbReference>
<dbReference type="PROSITE" id="PS00125">
    <property type="entry name" value="SER_THR_PHOSPHATASE"/>
    <property type="match status" value="1"/>
</dbReference>
<comment type="similarity">
    <text evidence="13">Belongs to the PPP phosphatase family.</text>
</comment>
<comment type="cofactor">
    <cofactor evidence="1">
        <name>Mn(2+)</name>
        <dbReference type="ChEBI" id="CHEBI:29035"/>
    </cofactor>
</comment>
<evidence type="ECO:0000256" key="12">
    <source>
        <dbReference type="ARBA" id="ARBA00048336"/>
    </source>
</evidence>
<evidence type="ECO:0000256" key="14">
    <source>
        <dbReference type="SAM" id="Phobius"/>
    </source>
</evidence>
<protein>
    <recommendedName>
        <fullName evidence="13">Serine/threonine-protein phosphatase</fullName>
        <ecNumber evidence="13">3.1.3.16</ecNumber>
    </recommendedName>
</protein>
<evidence type="ECO:0000256" key="11">
    <source>
        <dbReference type="ARBA" id="ARBA00047761"/>
    </source>
</evidence>
<dbReference type="GO" id="GO:0015165">
    <property type="term" value="F:pyrimidine nucleotide-sugar transmembrane transporter activity"/>
    <property type="evidence" value="ECO:0007669"/>
    <property type="project" value="InterPro"/>
</dbReference>
<evidence type="ECO:0000256" key="6">
    <source>
        <dbReference type="ARBA" id="ARBA00022801"/>
    </source>
</evidence>
<dbReference type="Pfam" id="PF00149">
    <property type="entry name" value="Metallophos"/>
    <property type="match status" value="1"/>
</dbReference>
<evidence type="ECO:0000313" key="16">
    <source>
        <dbReference type="EMBL" id="ADY42803.1"/>
    </source>
</evidence>
<dbReference type="CDD" id="cd00144">
    <property type="entry name" value="MPP_PPP_family"/>
    <property type="match status" value="1"/>
</dbReference>
<evidence type="ECO:0000256" key="13">
    <source>
        <dbReference type="RuleBase" id="RU004273"/>
    </source>
</evidence>
<feature type="transmembrane region" description="Helical" evidence="14">
    <location>
        <begin position="70"/>
        <end position="92"/>
    </location>
</feature>
<dbReference type="InterPro" id="IPR050341">
    <property type="entry name" value="PP1_catalytic_subunit"/>
</dbReference>
<accession>F1KY49</accession>
<dbReference type="SMART" id="SM00156">
    <property type="entry name" value="PP2Ac"/>
    <property type="match status" value="1"/>
</dbReference>
<dbReference type="Gene3D" id="3.60.21.10">
    <property type="match status" value="1"/>
</dbReference>
<dbReference type="Pfam" id="PF04142">
    <property type="entry name" value="Nuc_sug_transp"/>
    <property type="match status" value="1"/>
</dbReference>
<evidence type="ECO:0000256" key="7">
    <source>
        <dbReference type="ARBA" id="ARBA00022912"/>
    </source>
</evidence>
<keyword evidence="3" id="KW-0762">Sugar transport</keyword>
<dbReference type="InterPro" id="IPR006186">
    <property type="entry name" value="Ser/Thr-sp_prot-phosphatase"/>
</dbReference>
<evidence type="ECO:0000256" key="2">
    <source>
        <dbReference type="ARBA" id="ARBA00004141"/>
    </source>
</evidence>
<evidence type="ECO:0000256" key="5">
    <source>
        <dbReference type="ARBA" id="ARBA00022723"/>
    </source>
</evidence>
<evidence type="ECO:0000259" key="15">
    <source>
        <dbReference type="PROSITE" id="PS00125"/>
    </source>
</evidence>
<feature type="transmembrane region" description="Helical" evidence="14">
    <location>
        <begin position="39"/>
        <end position="58"/>
    </location>
</feature>
<evidence type="ECO:0000256" key="9">
    <source>
        <dbReference type="ARBA" id="ARBA00023136"/>
    </source>
</evidence>
<dbReference type="GO" id="GO:0004722">
    <property type="term" value="F:protein serine/threonine phosphatase activity"/>
    <property type="evidence" value="ECO:0007669"/>
    <property type="project" value="UniProtKB-EC"/>
</dbReference>
<dbReference type="GO" id="GO:0000139">
    <property type="term" value="C:Golgi membrane"/>
    <property type="evidence" value="ECO:0007669"/>
    <property type="project" value="InterPro"/>
</dbReference>
<dbReference type="InterPro" id="IPR004843">
    <property type="entry name" value="Calcineurin-like_PHP"/>
</dbReference>
<name>F1KY49_ASCSU</name>
<sequence length="573" mass="65857">MHCHSSDVRLETLDEKSTLSQSASSKMVDKLISTKNLKWVSLLVLIAQTTALVLILRYSRTQKTDGPRYLSSTAVVTAEVVKLFTCLLVIAMQHSVKPKEELRLTIECCKPITQSIIDELIGGILRSYAKRNFGHIITIERFIFICHKAIDILANGETLEYIHDPNGMAIIGDIHGNFVDLVNVLATAGWPEERTLIFLGDYVDRGPNSVEVVLLLLLLKIRYPKRIFLLRGNHETIEVNQEYGLPATLAEIYGASGNFLYYTLNSVFDWLPIAAIISDQLYCCHGGISQYEYDRSNLRRLARPTSWLHPKTDLPDALLLTDTLWADPAEYEQRKPFVPSERGASYIFNREALIDQLRRLKCRVLIRAHCPFEKGFKKSLDGFCYTVHSSKDPRQECYEAAILLLDFNAKTSLIEAKVVYHNADECDVHFLVEKLLDRFDATRNCLPMREPLPVECSQCALWRRGFSKQKILWDRCLAHEHLYDIIQEFSESNSVGQYYMRQVKRYNDVSFGAAMEFPNFLNEMNEDGGIMTIKNKRNELEQLEMENGKAQRYDFEIYIPDDETNWPKLVVNE</sequence>
<keyword evidence="4 14" id="KW-0812">Transmembrane</keyword>
<dbReference type="EMBL" id="JI167862">
    <property type="protein sequence ID" value="ADY42803.1"/>
    <property type="molecule type" value="mRNA"/>
</dbReference>
<dbReference type="EC" id="3.1.3.16" evidence="13"/>
<dbReference type="InterPro" id="IPR029052">
    <property type="entry name" value="Metallo-depent_PP-like"/>
</dbReference>
<dbReference type="PRINTS" id="PR00114">
    <property type="entry name" value="STPHPHTASE"/>
</dbReference>
<dbReference type="PANTHER" id="PTHR11668">
    <property type="entry name" value="SERINE/THREONINE PROTEIN PHOSPHATASE"/>
    <property type="match status" value="1"/>
</dbReference>
<comment type="subcellular location">
    <subcellularLocation>
        <location evidence="2">Membrane</location>
        <topology evidence="2">Multi-pass membrane protein</topology>
    </subcellularLocation>
</comment>
<comment type="catalytic activity">
    <reaction evidence="11">
        <text>O-phospho-L-seryl-[protein] + H2O = L-seryl-[protein] + phosphate</text>
        <dbReference type="Rhea" id="RHEA:20629"/>
        <dbReference type="Rhea" id="RHEA-COMP:9863"/>
        <dbReference type="Rhea" id="RHEA-COMP:11604"/>
        <dbReference type="ChEBI" id="CHEBI:15377"/>
        <dbReference type="ChEBI" id="CHEBI:29999"/>
        <dbReference type="ChEBI" id="CHEBI:43474"/>
        <dbReference type="ChEBI" id="CHEBI:83421"/>
        <dbReference type="EC" id="3.1.3.16"/>
    </reaction>
</comment>
<evidence type="ECO:0000256" key="3">
    <source>
        <dbReference type="ARBA" id="ARBA00022597"/>
    </source>
</evidence>
<keyword evidence="8 14" id="KW-1133">Transmembrane helix</keyword>
<reference evidence="16" key="1">
    <citation type="journal article" date="2011" name="Genome Res.">
        <title>Deep small RNA sequencing from the nematode Ascaris reveals conservation, functional diversification, and novel developmental profiles.</title>
        <authorList>
            <person name="Wang J."/>
            <person name="Czech B."/>
            <person name="Crunk A."/>
            <person name="Wallace A."/>
            <person name="Mitreva M."/>
            <person name="Hannon G.J."/>
            <person name="Davis R.E."/>
        </authorList>
    </citation>
    <scope>NUCLEOTIDE SEQUENCE</scope>
</reference>
<comment type="catalytic activity">
    <reaction evidence="12 13">
        <text>O-phospho-L-threonyl-[protein] + H2O = L-threonyl-[protein] + phosphate</text>
        <dbReference type="Rhea" id="RHEA:47004"/>
        <dbReference type="Rhea" id="RHEA-COMP:11060"/>
        <dbReference type="Rhea" id="RHEA-COMP:11605"/>
        <dbReference type="ChEBI" id="CHEBI:15377"/>
        <dbReference type="ChEBI" id="CHEBI:30013"/>
        <dbReference type="ChEBI" id="CHEBI:43474"/>
        <dbReference type="ChEBI" id="CHEBI:61977"/>
        <dbReference type="EC" id="3.1.3.16"/>
    </reaction>
</comment>
<dbReference type="GO" id="GO:0046872">
    <property type="term" value="F:metal ion binding"/>
    <property type="evidence" value="ECO:0007669"/>
    <property type="project" value="UniProtKB-KW"/>
</dbReference>
<evidence type="ECO:0000256" key="10">
    <source>
        <dbReference type="ARBA" id="ARBA00023211"/>
    </source>
</evidence>
<dbReference type="AlphaFoldDB" id="F1KY49"/>
<keyword evidence="10" id="KW-0464">Manganese</keyword>
<dbReference type="InterPro" id="IPR007271">
    <property type="entry name" value="Nuc_sug_transpt"/>
</dbReference>
<dbReference type="SUPFAM" id="SSF56300">
    <property type="entry name" value="Metallo-dependent phosphatases"/>
    <property type="match status" value="1"/>
</dbReference>
<keyword evidence="6 13" id="KW-0378">Hydrolase</keyword>